<dbReference type="Pfam" id="PF13407">
    <property type="entry name" value="Peripla_BP_4"/>
    <property type="match status" value="1"/>
</dbReference>
<evidence type="ECO:0000256" key="3">
    <source>
        <dbReference type="ARBA" id="ARBA00023163"/>
    </source>
</evidence>
<dbReference type="EMBL" id="NIOJ01000006">
    <property type="protein sequence ID" value="PNU00880.1"/>
    <property type="molecule type" value="Genomic_DNA"/>
</dbReference>
<protein>
    <submittedName>
        <fullName evidence="5">LacI family transcriptional regulator</fullName>
    </submittedName>
</protein>
<feature type="domain" description="HTH lacI-type" evidence="4">
    <location>
        <begin position="3"/>
        <end position="57"/>
    </location>
</feature>
<dbReference type="Proteomes" id="UP000236151">
    <property type="component" value="Unassembled WGS sequence"/>
</dbReference>
<gene>
    <name evidence="5" type="ORF">CDQ84_04330</name>
</gene>
<sequence length="344" mass="37767">MAVTIKKIAELCGVSRGTVDRVLNNRGKVKPETEALIRRVAEQLDYKPNIAGKALAARKKSFVIGVIVASEGNPFFDDVLKGIHQAENELHDYGVKIIIKTMKGYDIQRQLKLIEELEGGIHALILNSISDAEIAAKIDELTDKGIPVITLNTDIENSKRLCYVGCDYVKGGETACGMLGLLTGGRAKVGVITGSVKILGHNQRVQGFRNVIKRRYPGIEVVDFAESNDDDIIAFEATKKMLLEHKEIDALFIAAAGAYGVCRAVISLGLENKITIVCFDDVPSTVEMMEKGLIKATICQQPFLQGNKSVHIAYDYLVSGARPHNDQFIVENKIKILENLYQTP</sequence>
<evidence type="ECO:0000256" key="2">
    <source>
        <dbReference type="ARBA" id="ARBA00023125"/>
    </source>
</evidence>
<evidence type="ECO:0000313" key="5">
    <source>
        <dbReference type="EMBL" id="PNU00880.1"/>
    </source>
</evidence>
<dbReference type="RefSeq" id="WP_103080495.1">
    <property type="nucleotide sequence ID" value="NZ_CP021850.1"/>
</dbReference>
<evidence type="ECO:0000313" key="6">
    <source>
        <dbReference type="Proteomes" id="UP000236151"/>
    </source>
</evidence>
<dbReference type="CDD" id="cd06307">
    <property type="entry name" value="PBP1_sugar_binding"/>
    <property type="match status" value="1"/>
</dbReference>
<comment type="caution">
    <text evidence="5">The sequence shown here is derived from an EMBL/GenBank/DDBJ whole genome shotgun (WGS) entry which is preliminary data.</text>
</comment>
<dbReference type="AlphaFoldDB" id="A0A2K2FJL1"/>
<evidence type="ECO:0000256" key="1">
    <source>
        <dbReference type="ARBA" id="ARBA00023015"/>
    </source>
</evidence>
<name>A0A2K2FJL1_9CLOT</name>
<dbReference type="KEGG" id="cthd:CDO33_18975"/>
<accession>A0A2K2FJL1</accession>
<keyword evidence="3" id="KW-0804">Transcription</keyword>
<dbReference type="SMART" id="SM00354">
    <property type="entry name" value="HTH_LACI"/>
    <property type="match status" value="1"/>
</dbReference>
<dbReference type="InterPro" id="IPR000843">
    <property type="entry name" value="HTH_LacI"/>
</dbReference>
<dbReference type="PROSITE" id="PS50932">
    <property type="entry name" value="HTH_LACI_2"/>
    <property type="match status" value="1"/>
</dbReference>
<dbReference type="GO" id="GO:0000976">
    <property type="term" value="F:transcription cis-regulatory region binding"/>
    <property type="evidence" value="ECO:0007669"/>
    <property type="project" value="TreeGrafter"/>
</dbReference>
<reference evidence="5 6" key="1">
    <citation type="submission" date="2017-06" db="EMBL/GenBank/DDBJ databases">
        <title>Investigating the central metabolism of Clostridium thermosuccinogenes.</title>
        <authorList>
            <person name="Koendjbiharie J.G."/>
            <person name="van Kranenburg R."/>
        </authorList>
    </citation>
    <scope>NUCLEOTIDE SEQUENCE [LARGE SCALE GENOMIC DNA]</scope>
    <source>
        <strain evidence="5 6">DSM 5806</strain>
    </source>
</reference>
<dbReference type="PANTHER" id="PTHR30146">
    <property type="entry name" value="LACI-RELATED TRANSCRIPTIONAL REPRESSOR"/>
    <property type="match status" value="1"/>
</dbReference>
<evidence type="ECO:0000259" key="4">
    <source>
        <dbReference type="PROSITE" id="PS50932"/>
    </source>
</evidence>
<dbReference type="Pfam" id="PF00356">
    <property type="entry name" value="LacI"/>
    <property type="match status" value="1"/>
</dbReference>
<dbReference type="OrthoDB" id="569491at2"/>
<dbReference type="CDD" id="cd01392">
    <property type="entry name" value="HTH_LacI"/>
    <property type="match status" value="1"/>
</dbReference>
<dbReference type="InterPro" id="IPR028082">
    <property type="entry name" value="Peripla_BP_I"/>
</dbReference>
<dbReference type="InterPro" id="IPR010982">
    <property type="entry name" value="Lambda_DNA-bd_dom_sf"/>
</dbReference>
<keyword evidence="2" id="KW-0238">DNA-binding</keyword>
<keyword evidence="1" id="KW-0805">Transcription regulation</keyword>
<dbReference type="PANTHER" id="PTHR30146:SF152">
    <property type="entry name" value="TRANSCRIPTIONAL REGULATORY PROTEIN"/>
    <property type="match status" value="1"/>
</dbReference>
<dbReference type="InterPro" id="IPR025997">
    <property type="entry name" value="SBP_2_dom"/>
</dbReference>
<organism evidence="5 6">
    <name type="scientific">Clostridium thermosuccinogenes</name>
    <dbReference type="NCBI Taxonomy" id="84032"/>
    <lineage>
        <taxon>Bacteria</taxon>
        <taxon>Bacillati</taxon>
        <taxon>Bacillota</taxon>
        <taxon>Clostridia</taxon>
        <taxon>Eubacteriales</taxon>
        <taxon>Clostridiaceae</taxon>
        <taxon>Clostridium</taxon>
    </lineage>
</organism>
<dbReference type="GO" id="GO:0003700">
    <property type="term" value="F:DNA-binding transcription factor activity"/>
    <property type="evidence" value="ECO:0007669"/>
    <property type="project" value="TreeGrafter"/>
</dbReference>
<dbReference type="Gene3D" id="1.10.260.40">
    <property type="entry name" value="lambda repressor-like DNA-binding domains"/>
    <property type="match status" value="1"/>
</dbReference>
<keyword evidence="6" id="KW-1185">Reference proteome</keyword>
<dbReference type="SUPFAM" id="SSF47413">
    <property type="entry name" value="lambda repressor-like DNA-binding domains"/>
    <property type="match status" value="1"/>
</dbReference>
<dbReference type="Gene3D" id="3.40.50.2300">
    <property type="match status" value="2"/>
</dbReference>
<dbReference type="SUPFAM" id="SSF53822">
    <property type="entry name" value="Periplasmic binding protein-like I"/>
    <property type="match status" value="1"/>
</dbReference>
<proteinExistence type="predicted"/>